<evidence type="ECO:0000256" key="1">
    <source>
        <dbReference type="ARBA" id="ARBA00004953"/>
    </source>
</evidence>
<evidence type="ECO:0000256" key="5">
    <source>
        <dbReference type="ARBA" id="ARBA00022691"/>
    </source>
</evidence>
<dbReference type="RefSeq" id="WP_074769465.1">
    <property type="nucleotide sequence ID" value="NZ_FNWO01000012.1"/>
</dbReference>
<keyword evidence="3 6" id="KW-0489">Methyltransferase</keyword>
<evidence type="ECO:0000256" key="2">
    <source>
        <dbReference type="ARBA" id="ARBA00022573"/>
    </source>
</evidence>
<comment type="pathway">
    <text evidence="1">Cofactor biosynthesis; adenosylcobalamin biosynthesis.</text>
</comment>
<dbReference type="InterPro" id="IPR014777">
    <property type="entry name" value="4pyrrole_Mease_sub1"/>
</dbReference>
<evidence type="ECO:0000313" key="9">
    <source>
        <dbReference type="Proteomes" id="UP000182983"/>
    </source>
</evidence>
<dbReference type="Gene3D" id="3.40.1010.10">
    <property type="entry name" value="Cobalt-precorrin-4 Transmethylase, Domain 1"/>
    <property type="match status" value="1"/>
</dbReference>
<dbReference type="InterPro" id="IPR035996">
    <property type="entry name" value="4pyrrol_Methylase_sf"/>
</dbReference>
<dbReference type="Pfam" id="PF00590">
    <property type="entry name" value="TP_methylase"/>
    <property type="match status" value="1"/>
</dbReference>
<dbReference type="NCBIfam" id="TIGR02434">
    <property type="entry name" value="CobF"/>
    <property type="match status" value="1"/>
</dbReference>
<accession>A0A1H6IXM4</accession>
<keyword evidence="4 6" id="KW-0808">Transferase</keyword>
<dbReference type="Proteomes" id="UP000182983">
    <property type="component" value="Unassembled WGS sequence"/>
</dbReference>
<evidence type="ECO:0000259" key="7">
    <source>
        <dbReference type="Pfam" id="PF00590"/>
    </source>
</evidence>
<dbReference type="SUPFAM" id="SSF53790">
    <property type="entry name" value="Tetrapyrrole methylase"/>
    <property type="match status" value="1"/>
</dbReference>
<dbReference type="InterPro" id="IPR014776">
    <property type="entry name" value="4pyrrole_Mease_sub2"/>
</dbReference>
<name>A0A1H6IXM4_MAGFU</name>
<organism evidence="8 9">
    <name type="scientific">Magnetospirillum fulvum</name>
    <name type="common">Rhodospirillum fulvum</name>
    <dbReference type="NCBI Taxonomy" id="1082"/>
    <lineage>
        <taxon>Bacteria</taxon>
        <taxon>Pseudomonadati</taxon>
        <taxon>Pseudomonadota</taxon>
        <taxon>Alphaproteobacteria</taxon>
        <taxon>Rhodospirillales</taxon>
        <taxon>Rhodospirillaceae</taxon>
        <taxon>Magnetospirillum</taxon>
    </lineage>
</organism>
<dbReference type="Gene3D" id="3.30.950.10">
    <property type="entry name" value="Methyltransferase, Cobalt-precorrin-4 Transmethylase, Domain 2"/>
    <property type="match status" value="1"/>
</dbReference>
<evidence type="ECO:0000256" key="4">
    <source>
        <dbReference type="ARBA" id="ARBA00022679"/>
    </source>
</evidence>
<comment type="catalytic activity">
    <reaction evidence="6">
        <text>precorrin-5 + S-adenosyl-L-methionine + H2O = precorrin-6A + acetate + S-adenosyl-L-homocysteine + 2 H(+)</text>
        <dbReference type="Rhea" id="RHEA:18261"/>
        <dbReference type="ChEBI" id="CHEBI:15377"/>
        <dbReference type="ChEBI" id="CHEBI:15378"/>
        <dbReference type="ChEBI" id="CHEBI:30089"/>
        <dbReference type="ChEBI" id="CHEBI:57856"/>
        <dbReference type="ChEBI" id="CHEBI:59789"/>
        <dbReference type="ChEBI" id="CHEBI:77871"/>
        <dbReference type="ChEBI" id="CHEBI:77872"/>
        <dbReference type="EC" id="2.1.1.152"/>
    </reaction>
</comment>
<dbReference type="PANTHER" id="PTHR43467:SF1">
    <property type="entry name" value="PRECORRIN-6A SYNTHASE [DEACETYLATING]"/>
    <property type="match status" value="1"/>
</dbReference>
<keyword evidence="2" id="KW-0169">Cobalamin biosynthesis</keyword>
<dbReference type="PANTHER" id="PTHR43467">
    <property type="entry name" value="COBALT-PRECORRIN-2 C(20)-METHYLTRANSFERASE"/>
    <property type="match status" value="1"/>
</dbReference>
<dbReference type="GO" id="GO:0009236">
    <property type="term" value="P:cobalamin biosynthetic process"/>
    <property type="evidence" value="ECO:0007669"/>
    <property type="project" value="UniProtKB-KW"/>
</dbReference>
<dbReference type="EC" id="2.1.1.152" evidence="6"/>
<dbReference type="GO" id="GO:0043819">
    <property type="term" value="F:precorrin-6A synthase (deacetylating) activity"/>
    <property type="evidence" value="ECO:0007669"/>
    <property type="project" value="UniProtKB-EC"/>
</dbReference>
<evidence type="ECO:0000313" key="8">
    <source>
        <dbReference type="EMBL" id="SEH51297.1"/>
    </source>
</evidence>
<feature type="domain" description="Tetrapyrrole methylase" evidence="7">
    <location>
        <begin position="4"/>
        <end position="226"/>
    </location>
</feature>
<comment type="function">
    <text evidence="6">Catalyzes the methylation of C-1 in precorrin-5 and the subsequent extrusion of acetic acid from the resulting intermediate to form cobalt-precorrin-6A.</text>
</comment>
<dbReference type="InterPro" id="IPR012797">
    <property type="entry name" value="CobF"/>
</dbReference>
<keyword evidence="5 6" id="KW-0949">S-adenosyl-L-methionine</keyword>
<evidence type="ECO:0000256" key="3">
    <source>
        <dbReference type="ARBA" id="ARBA00022603"/>
    </source>
</evidence>
<sequence>MKTILLIGIGPGDPDALTLAAIKAIGRADVFFFLEKEGEGKDSLIRFRQQILQTHRGDQSYRTATVALPERDRETAGYVGAVEDWHRRRTALIATLIDTEMAEGETAGMLIWGDPSLYDGAIQHLRDLIESGRADLSFEVIPGITSIQMLAARHKIPLNRIGESITITTGRQIEQADPASITNAVVMLDSRAAFRRLEGAGDVDIYWGGDVGGPDEILIAGPLDAVADRIERAIALQRARKGWIMDNYLLRRRPQPS</sequence>
<dbReference type="CDD" id="cd11643">
    <property type="entry name" value="Precorrin-6A-synthase"/>
    <property type="match status" value="1"/>
</dbReference>
<evidence type="ECO:0000256" key="6">
    <source>
        <dbReference type="PIRNR" id="PIRNR036525"/>
    </source>
</evidence>
<dbReference type="GO" id="GO:0032259">
    <property type="term" value="P:methylation"/>
    <property type="evidence" value="ECO:0007669"/>
    <property type="project" value="UniProtKB-KW"/>
</dbReference>
<dbReference type="OrthoDB" id="9787471at2"/>
<dbReference type="EMBL" id="FNWO01000012">
    <property type="protein sequence ID" value="SEH51297.1"/>
    <property type="molecule type" value="Genomic_DNA"/>
</dbReference>
<proteinExistence type="predicted"/>
<dbReference type="PIRSF" id="PIRSF036525">
    <property type="entry name" value="CobF"/>
    <property type="match status" value="1"/>
</dbReference>
<gene>
    <name evidence="8" type="ORF">SAMN04244559_02708</name>
</gene>
<keyword evidence="9" id="KW-1185">Reference proteome</keyword>
<protein>
    <recommendedName>
        <fullName evidence="6">Precorrin-6A synthase [deacetylating]</fullName>
        <ecNumber evidence="6">2.1.1.152</ecNumber>
    </recommendedName>
</protein>
<dbReference type="AlphaFoldDB" id="A0A1H6IXM4"/>
<dbReference type="InterPro" id="IPR000878">
    <property type="entry name" value="4pyrrol_Mease"/>
</dbReference>
<reference evidence="9" key="1">
    <citation type="submission" date="2016-10" db="EMBL/GenBank/DDBJ databases">
        <authorList>
            <person name="Varghese N."/>
            <person name="Submissions S."/>
        </authorList>
    </citation>
    <scope>NUCLEOTIDE SEQUENCE [LARGE SCALE GENOMIC DNA]</scope>
    <source>
        <strain evidence="9">DSM 13234</strain>
    </source>
</reference>